<keyword evidence="5" id="KW-1185">Reference proteome</keyword>
<dbReference type="Pfam" id="PF13976">
    <property type="entry name" value="gag_pre-integrs"/>
    <property type="match status" value="1"/>
</dbReference>
<evidence type="ECO:0000259" key="3">
    <source>
        <dbReference type="PROSITE" id="PS50994"/>
    </source>
</evidence>
<dbReference type="Pfam" id="PF22936">
    <property type="entry name" value="Pol_BBD"/>
    <property type="match status" value="1"/>
</dbReference>
<feature type="domain" description="Integrase catalytic" evidence="3">
    <location>
        <begin position="186"/>
        <end position="359"/>
    </location>
</feature>
<organism evidence="4 5">
    <name type="scientific">Chlamydomonas eustigma</name>
    <dbReference type="NCBI Taxonomy" id="1157962"/>
    <lineage>
        <taxon>Eukaryota</taxon>
        <taxon>Viridiplantae</taxon>
        <taxon>Chlorophyta</taxon>
        <taxon>core chlorophytes</taxon>
        <taxon>Chlorophyceae</taxon>
        <taxon>CS clade</taxon>
        <taxon>Chlamydomonadales</taxon>
        <taxon>Chlamydomonadaceae</taxon>
        <taxon>Chlamydomonas</taxon>
    </lineage>
</organism>
<dbReference type="InterPro" id="IPR013103">
    <property type="entry name" value="RVT_2"/>
</dbReference>
<proteinExistence type="predicted"/>
<dbReference type="Pfam" id="PF07727">
    <property type="entry name" value="RVT_2"/>
    <property type="match status" value="1"/>
</dbReference>
<dbReference type="PANTHER" id="PTHR11439">
    <property type="entry name" value="GAG-POL-RELATED RETROTRANSPOSON"/>
    <property type="match status" value="1"/>
</dbReference>
<name>A0A250XHC7_9CHLO</name>
<gene>
    <name evidence="4" type="ORF">CEUSTIGMA_g9628.t1</name>
</gene>
<evidence type="ECO:0000313" key="4">
    <source>
        <dbReference type="EMBL" id="GAX82200.1"/>
    </source>
</evidence>
<reference evidence="4 5" key="1">
    <citation type="submission" date="2017-08" db="EMBL/GenBank/DDBJ databases">
        <title>Acidophilic green algal genome provides insights into adaptation to an acidic environment.</title>
        <authorList>
            <person name="Hirooka S."/>
            <person name="Hirose Y."/>
            <person name="Kanesaki Y."/>
            <person name="Higuchi S."/>
            <person name="Fujiwara T."/>
            <person name="Onuma R."/>
            <person name="Era A."/>
            <person name="Ohbayashi R."/>
            <person name="Uzuka A."/>
            <person name="Nozaki H."/>
            <person name="Yoshikawa H."/>
            <person name="Miyagishima S.Y."/>
        </authorList>
    </citation>
    <scope>NUCLEOTIDE SEQUENCE [LARGE SCALE GENOMIC DNA]</scope>
    <source>
        <strain evidence="4 5">NIES-2499</strain>
    </source>
</reference>
<evidence type="ECO:0000256" key="1">
    <source>
        <dbReference type="ARBA" id="ARBA00022750"/>
    </source>
</evidence>
<dbReference type="InterPro" id="IPR036397">
    <property type="entry name" value="RNaseH_sf"/>
</dbReference>
<evidence type="ECO:0000256" key="2">
    <source>
        <dbReference type="SAM" id="MobiDB-lite"/>
    </source>
</evidence>
<feature type="compositionally biased region" description="Basic and acidic residues" evidence="2">
    <location>
        <begin position="494"/>
        <end position="509"/>
    </location>
</feature>
<dbReference type="SUPFAM" id="SSF53098">
    <property type="entry name" value="Ribonuclease H-like"/>
    <property type="match status" value="1"/>
</dbReference>
<dbReference type="OrthoDB" id="547913at2759"/>
<evidence type="ECO:0000313" key="5">
    <source>
        <dbReference type="Proteomes" id="UP000232323"/>
    </source>
</evidence>
<dbReference type="InterPro" id="IPR057670">
    <property type="entry name" value="SH3_retrovirus"/>
</dbReference>
<dbReference type="InterPro" id="IPR025724">
    <property type="entry name" value="GAG-pre-integrase_dom"/>
</dbReference>
<sequence>MSGSPWLASLERCHYCHKVGHIKKNCWKYQQEVLGQKGPKTLEKGNIAFAASSFSAITSEVLDQVWIVDSGASSHLTSRRELLQDYTMVPFATSFVVFGDGVKKPVAGTGTAILQTKQGTVNLKNVLHVPDACANLVSIGKAAEAGVNVTFHHGGCKLQSGKIFNVPKKNGVYMLTYSKEQRALTAMHQETAELWHQRYGHLSYSSLAQLVKKDMVTGINLSKEETARLDTDEFRRKLKSQVPEEIKSVIAELERQTGLQVKAIRSDRGGEYINQTLQDYYLKKKGIVQQLTAPYSPEQNGKAERLNRTLVERVRSMLHSSQVSKNLWAEAVVTANRIRKSSPTTGHTKTPWELFYSVKPDVSNMRIFGSIAYVHTPKELRKKLDPKGKSGIFLGYEPHAKAYRYYRLLVDGKVKISKDVVVVDESKFILLEKRMNVVDIMKMSDEEEKEEQISNVHVPAEDHMKQDIPPDVLPTATSQTLHHRRNSDGSGGDEDGRRVRSRIEEEPTTQRRSGRFHQPPSKWWRATGLLAVEEPDTITEAMDSPQAEEWRQVAMTEEMASLMKNGTWKLVDCPLGVTPVPVKWVFKVKRDSSGNIERFKARLVAKGFKQREGIDYNKVYAPVSKHTTLRALLSLVATEDLELQQLDVKTAFLNGMLEEEIYMVQPPGFEKGGKNVVCKLEKALYGLKQAPRAWHTKLRNELELLGFTASEADAGLFVWYGKQRSDNVYLLVYVDDCLLITSKDNKSSLLYLKSPLASIFDIHDMGEAKFFLGMEIERNREKGTLVLSQRRFTEELLNKYSMIESKGKSVPMSTALKLQRDGEALDTEHYRYSEIIGSLLYLTVCTRPDIAYAVGALARYTQHPTKQHWQTTMALLKYLCSTREMGIVYGSKEMDMVGYCDADYAEDMDTRRSTTGYVFSMHGEAISYWSSRLQPTVAMSSCEAEYMSAASAVKEALWLRKLAADLNLEVETLNIMYCDNQGSIKLLKHPIASARSKHIDVMHHFARREVQFATRSLTK</sequence>
<keyword evidence="1" id="KW-0064">Aspartyl protease</keyword>
<dbReference type="GO" id="GO:0003676">
    <property type="term" value="F:nucleic acid binding"/>
    <property type="evidence" value="ECO:0007669"/>
    <property type="project" value="InterPro"/>
</dbReference>
<dbReference type="Gene3D" id="3.30.420.10">
    <property type="entry name" value="Ribonuclease H-like superfamily/Ribonuclease H"/>
    <property type="match status" value="1"/>
</dbReference>
<dbReference type="GO" id="GO:0015074">
    <property type="term" value="P:DNA integration"/>
    <property type="evidence" value="ECO:0007669"/>
    <property type="project" value="InterPro"/>
</dbReference>
<dbReference type="InterPro" id="IPR001584">
    <property type="entry name" value="Integrase_cat-core"/>
</dbReference>
<feature type="region of interest" description="Disordered" evidence="2">
    <location>
        <begin position="460"/>
        <end position="520"/>
    </location>
</feature>
<dbReference type="EMBL" id="BEGY01000077">
    <property type="protein sequence ID" value="GAX82200.1"/>
    <property type="molecule type" value="Genomic_DNA"/>
</dbReference>
<dbReference type="PANTHER" id="PTHR11439:SF483">
    <property type="entry name" value="PEPTIDE SYNTHASE GLIP-LIKE, PUTATIVE (AFU_ORTHOLOGUE AFUA_3G12920)-RELATED"/>
    <property type="match status" value="1"/>
</dbReference>
<protein>
    <recommendedName>
        <fullName evidence="3">Integrase catalytic domain-containing protein</fullName>
    </recommendedName>
</protein>
<dbReference type="Proteomes" id="UP000232323">
    <property type="component" value="Unassembled WGS sequence"/>
</dbReference>
<dbReference type="STRING" id="1157962.A0A250XHC7"/>
<keyword evidence="1" id="KW-0645">Protease</keyword>
<dbReference type="PROSITE" id="PS50994">
    <property type="entry name" value="INTEGRASE"/>
    <property type="match status" value="1"/>
</dbReference>
<dbReference type="InterPro" id="IPR043502">
    <property type="entry name" value="DNA/RNA_pol_sf"/>
</dbReference>
<comment type="caution">
    <text evidence="4">The sequence shown here is derived from an EMBL/GenBank/DDBJ whole genome shotgun (WGS) entry which is preliminary data.</text>
</comment>
<dbReference type="SUPFAM" id="SSF56672">
    <property type="entry name" value="DNA/RNA polymerases"/>
    <property type="match status" value="1"/>
</dbReference>
<dbReference type="AlphaFoldDB" id="A0A250XHC7"/>
<dbReference type="GO" id="GO:0004190">
    <property type="term" value="F:aspartic-type endopeptidase activity"/>
    <property type="evidence" value="ECO:0007669"/>
    <property type="project" value="UniProtKB-KW"/>
</dbReference>
<accession>A0A250XHC7</accession>
<dbReference type="InterPro" id="IPR054722">
    <property type="entry name" value="PolX-like_BBD"/>
</dbReference>
<dbReference type="CDD" id="cd09272">
    <property type="entry name" value="RNase_HI_RT_Ty1"/>
    <property type="match status" value="1"/>
</dbReference>
<keyword evidence="1" id="KW-0378">Hydrolase</keyword>
<dbReference type="Pfam" id="PF25597">
    <property type="entry name" value="SH3_retrovirus"/>
    <property type="match status" value="1"/>
</dbReference>
<dbReference type="InterPro" id="IPR012337">
    <property type="entry name" value="RNaseH-like_sf"/>
</dbReference>